<dbReference type="InterPro" id="IPR001509">
    <property type="entry name" value="Epimerase_deHydtase"/>
</dbReference>
<dbReference type="PANTHER" id="PTHR43245:SF23">
    <property type="entry name" value="NAD(P)-BINDING DOMAIN-CONTAINING PROTEIN"/>
    <property type="match status" value="1"/>
</dbReference>
<feature type="domain" description="NAD-dependent epimerase/dehydratase" evidence="2">
    <location>
        <begin position="51"/>
        <end position="219"/>
    </location>
</feature>
<reference evidence="3 4" key="1">
    <citation type="journal article" date="2013" name="Mar. Genomics">
        <title>Expression of sulfatases in Rhodopirellula baltica and the diversity of sulfatases in the genus Rhodopirellula.</title>
        <authorList>
            <person name="Wegner C.E."/>
            <person name="Richter-Heitmann T."/>
            <person name="Klindworth A."/>
            <person name="Klockow C."/>
            <person name="Richter M."/>
            <person name="Achstetter T."/>
            <person name="Glockner F.O."/>
            <person name="Harder J."/>
        </authorList>
    </citation>
    <scope>NUCLEOTIDE SEQUENCE [LARGE SCALE GENOMIC DNA]</scope>
    <source>
        <strain evidence="3 4">SM1</strain>
    </source>
</reference>
<dbReference type="EMBL" id="ANOG01000732">
    <property type="protein sequence ID" value="EMI17937.1"/>
    <property type="molecule type" value="Genomic_DNA"/>
</dbReference>
<dbReference type="Gene3D" id="3.40.50.720">
    <property type="entry name" value="NAD(P)-binding Rossmann-like Domain"/>
    <property type="match status" value="1"/>
</dbReference>
<name>M5RRC5_9BACT</name>
<dbReference type="Proteomes" id="UP000011991">
    <property type="component" value="Unassembled WGS sequence"/>
</dbReference>
<dbReference type="PATRIC" id="fig|1265738.3.peg.5166"/>
<dbReference type="InterPro" id="IPR050177">
    <property type="entry name" value="Lipid_A_modif_metabolic_enz"/>
</dbReference>
<evidence type="ECO:0000259" key="2">
    <source>
        <dbReference type="Pfam" id="PF01370"/>
    </source>
</evidence>
<dbReference type="PANTHER" id="PTHR43245">
    <property type="entry name" value="BIFUNCTIONAL POLYMYXIN RESISTANCE PROTEIN ARNA"/>
    <property type="match status" value="1"/>
</dbReference>
<keyword evidence="4" id="KW-1185">Reference proteome</keyword>
<comment type="caution">
    <text evidence="3">The sequence shown here is derived from an EMBL/GenBank/DDBJ whole genome shotgun (WGS) entry which is preliminary data.</text>
</comment>
<feature type="compositionally biased region" description="Polar residues" evidence="1">
    <location>
        <begin position="1"/>
        <end position="19"/>
    </location>
</feature>
<feature type="region of interest" description="Disordered" evidence="1">
    <location>
        <begin position="1"/>
        <end position="23"/>
    </location>
</feature>
<dbReference type="Pfam" id="PF01370">
    <property type="entry name" value="Epimerase"/>
    <property type="match status" value="1"/>
</dbReference>
<evidence type="ECO:0000313" key="4">
    <source>
        <dbReference type="Proteomes" id="UP000011991"/>
    </source>
</evidence>
<dbReference type="AlphaFoldDB" id="M5RRC5"/>
<evidence type="ECO:0000256" key="1">
    <source>
        <dbReference type="SAM" id="MobiDB-lite"/>
    </source>
</evidence>
<protein>
    <submittedName>
        <fullName evidence="3">NAD-dependent epimerase/dehydratase</fullName>
    </submittedName>
</protein>
<gene>
    <name evidence="3" type="ORF">RMSM_05139</name>
</gene>
<accession>M5RRC5</accession>
<evidence type="ECO:0000313" key="3">
    <source>
        <dbReference type="EMBL" id="EMI17937.1"/>
    </source>
</evidence>
<dbReference type="InterPro" id="IPR036291">
    <property type="entry name" value="NAD(P)-bd_dom_sf"/>
</dbReference>
<proteinExistence type="predicted"/>
<organism evidence="3 4">
    <name type="scientific">Rhodopirellula maiorica SM1</name>
    <dbReference type="NCBI Taxonomy" id="1265738"/>
    <lineage>
        <taxon>Bacteria</taxon>
        <taxon>Pseudomonadati</taxon>
        <taxon>Planctomycetota</taxon>
        <taxon>Planctomycetia</taxon>
        <taxon>Pirellulales</taxon>
        <taxon>Pirellulaceae</taxon>
        <taxon>Novipirellula</taxon>
    </lineage>
</organism>
<dbReference type="SUPFAM" id="SSF51735">
    <property type="entry name" value="NAD(P)-binding Rossmann-fold domains"/>
    <property type="match status" value="1"/>
</dbReference>
<sequence>MPNKNYFDQQTDSAMSSKQHVPPTDIPELEELISRPTDAVISTMLHLSGDILVLGAGGKIGPSIARMAKRASDQAETARRIIAVSRFSDSASRKRLDAIGVDTIQADLLDTDQLAGLPDAENVLYLAGHKFGVTNNPSLTWAMNSYLPGTVMQRYRDSRVVAYSTGCVYGLSDLTHGGAVESDPLNPTDEYSMSCVGRERIIEYFSRVHNTPTSILRLNYAVEPRYGVLVDIAKMVLAEHPIDVTMGHCNVIWQGDANAMALCSLAHVSSPPFVVNLVGPELVTVRGIAESFAKLFDKQVRFVGTESPSCLLTNGQRCHEMFGYPQVPVQTVIQWTADWLLRGEPTHDKPTGFQVRDGQY</sequence>